<dbReference type="EMBL" id="LSEF01000095">
    <property type="protein sequence ID" value="OAF10260.1"/>
    <property type="molecule type" value="Genomic_DNA"/>
</dbReference>
<protein>
    <recommendedName>
        <fullName evidence="3">Beta-xylosidase C-terminal Concanavalin A-like domain-containing protein</fullName>
    </recommendedName>
</protein>
<dbReference type="Gene3D" id="2.60.120.200">
    <property type="match status" value="1"/>
</dbReference>
<proteinExistence type="predicted"/>
<reference evidence="1 2" key="1">
    <citation type="submission" date="2016-02" db="EMBL/GenBank/DDBJ databases">
        <title>Draft genome sequence of the strain BR 10247T Bradyrhizobium neotropicale isolated from nodules of Centrolobium paraense.</title>
        <authorList>
            <person name="Simoes-Araujo J.L."/>
            <person name="Barauna A.C."/>
            <person name="Silva K."/>
            <person name="Zilli J.E."/>
        </authorList>
    </citation>
    <scope>NUCLEOTIDE SEQUENCE [LARGE SCALE GENOMIC DNA]</scope>
    <source>
        <strain evidence="1 2">BR 10247</strain>
    </source>
</reference>
<name>A0A176YRF3_9BRAD</name>
<accession>A0A176YRF3</accession>
<sequence length="189" mass="19891">MLSGRPTAASTGLLNWLNQGSSTTADNAVGFSLNVTTSNGLTGVFRSAPSTPYTITALIAATRSSTSYNGVGIGWYDGTNKLHVLSYATQNGGPPYFEVEKWNSPTSFSANDLTSANNGFSQPIWLRVADDGTNVSFAFSQDGVNFLTLFSTAKSSGFLGTSGYNNVIFPANPIASSRTIGTIMSWAQN</sequence>
<keyword evidence="2" id="KW-1185">Reference proteome</keyword>
<dbReference type="Proteomes" id="UP000077173">
    <property type="component" value="Unassembled WGS sequence"/>
</dbReference>
<evidence type="ECO:0008006" key="3">
    <source>
        <dbReference type="Google" id="ProtNLM"/>
    </source>
</evidence>
<evidence type="ECO:0000313" key="1">
    <source>
        <dbReference type="EMBL" id="OAF10260.1"/>
    </source>
</evidence>
<evidence type="ECO:0000313" key="2">
    <source>
        <dbReference type="Proteomes" id="UP000077173"/>
    </source>
</evidence>
<comment type="caution">
    <text evidence="1">The sequence shown here is derived from an EMBL/GenBank/DDBJ whole genome shotgun (WGS) entry which is preliminary data.</text>
</comment>
<dbReference type="AlphaFoldDB" id="A0A176YRF3"/>
<dbReference type="GeneID" id="32581436"/>
<organism evidence="1 2">
    <name type="scientific">Bradyrhizobium neotropicale</name>
    <dbReference type="NCBI Taxonomy" id="1497615"/>
    <lineage>
        <taxon>Bacteria</taxon>
        <taxon>Pseudomonadati</taxon>
        <taxon>Pseudomonadota</taxon>
        <taxon>Alphaproteobacteria</taxon>
        <taxon>Hyphomicrobiales</taxon>
        <taxon>Nitrobacteraceae</taxon>
        <taxon>Bradyrhizobium</taxon>
    </lineage>
</organism>
<gene>
    <name evidence="1" type="ORF">AXW67_25915</name>
</gene>